<reference evidence="2 3" key="1">
    <citation type="submission" date="2014-09" db="EMBL/GenBank/DDBJ databases">
        <title>Whole Genome Shotgun of Flavobacterium aquatile LMG 4008.</title>
        <authorList>
            <person name="Gale A.N."/>
            <person name="Pipes S.E."/>
            <person name="Newman J.D."/>
        </authorList>
    </citation>
    <scope>NUCLEOTIDE SEQUENCE [LARGE SCALE GENOMIC DNA]</scope>
    <source>
        <strain evidence="2 3">LMG 4008</strain>
    </source>
</reference>
<dbReference type="SUPFAM" id="SSF53474">
    <property type="entry name" value="alpha/beta-Hydrolases"/>
    <property type="match status" value="1"/>
</dbReference>
<dbReference type="AlphaFoldDB" id="A0A095SYC3"/>
<name>A0A095SYC3_9FLAO</name>
<proteinExistence type="predicted"/>
<dbReference type="Pfam" id="PF12697">
    <property type="entry name" value="Abhydrolase_6"/>
    <property type="match status" value="1"/>
</dbReference>
<keyword evidence="2" id="KW-0378">Hydrolase</keyword>
<protein>
    <submittedName>
        <fullName evidence="2">Hydrolase</fullName>
    </submittedName>
</protein>
<dbReference type="InterPro" id="IPR052897">
    <property type="entry name" value="Sec-Metab_Biosynth_Hydrolase"/>
</dbReference>
<evidence type="ECO:0000313" key="3">
    <source>
        <dbReference type="Proteomes" id="UP000029554"/>
    </source>
</evidence>
<dbReference type="STRING" id="1453498.LG45_02760"/>
<evidence type="ECO:0000313" key="2">
    <source>
        <dbReference type="EMBL" id="KGD69696.1"/>
    </source>
</evidence>
<evidence type="ECO:0000259" key="1">
    <source>
        <dbReference type="Pfam" id="PF12697"/>
    </source>
</evidence>
<dbReference type="EMBL" id="JRHH01000001">
    <property type="protein sequence ID" value="KGD69696.1"/>
    <property type="molecule type" value="Genomic_DNA"/>
</dbReference>
<dbReference type="InterPro" id="IPR029058">
    <property type="entry name" value="AB_hydrolase_fold"/>
</dbReference>
<dbReference type="InterPro" id="IPR000073">
    <property type="entry name" value="AB_hydrolase_1"/>
</dbReference>
<dbReference type="GO" id="GO:0016787">
    <property type="term" value="F:hydrolase activity"/>
    <property type="evidence" value="ECO:0007669"/>
    <property type="project" value="UniProtKB-KW"/>
</dbReference>
<comment type="caution">
    <text evidence="2">The sequence shown here is derived from an EMBL/GenBank/DDBJ whole genome shotgun (WGS) entry which is preliminary data.</text>
</comment>
<gene>
    <name evidence="2" type="ORF">LG45_02760</name>
</gene>
<keyword evidence="3" id="KW-1185">Reference proteome</keyword>
<accession>A0A095SYC3</accession>
<feature type="domain" description="AB hydrolase-1" evidence="1">
    <location>
        <begin position="40"/>
        <end position="252"/>
    </location>
</feature>
<dbReference type="eggNOG" id="COG0596">
    <property type="taxonomic scope" value="Bacteria"/>
</dbReference>
<dbReference type="PANTHER" id="PTHR37017">
    <property type="entry name" value="AB HYDROLASE-1 DOMAIN-CONTAINING PROTEIN-RELATED"/>
    <property type="match status" value="1"/>
</dbReference>
<dbReference type="Gene3D" id="3.40.50.1820">
    <property type="entry name" value="alpha/beta hydrolase"/>
    <property type="match status" value="1"/>
</dbReference>
<dbReference type="Proteomes" id="UP000029554">
    <property type="component" value="Unassembled WGS sequence"/>
</dbReference>
<sequence>MKNVNHTKNIVRIMTKAIMLVLLVIMSVNVAFAQKQVKNVVLVHGAFADGSGWEGVYKLLKKKGLNVSIVANPNTSFEEDIAAAKRTIDRLDGPIVLVGHSYGGAIITEAGNSDKVVGLVYIAAFVPDEGETLLQLLQSGPPAKNSGIEPPSADGFVWYGKEKFHSGFCADISKEKAKFLYDSQVPIAASAFVAKIGKPAWKTKPIWYILGTEDETLPVEGARFMAKRANAKVTEIKSSHVVYISHAKEVADIIAQATNESSK</sequence>
<dbReference type="PANTHER" id="PTHR37017:SF11">
    <property type="entry name" value="ESTERASE_LIPASE_THIOESTERASE DOMAIN-CONTAINING PROTEIN"/>
    <property type="match status" value="1"/>
</dbReference>
<organism evidence="2 3">
    <name type="scientific">Flavobacterium aquatile LMG 4008 = ATCC 11947</name>
    <dbReference type="NCBI Taxonomy" id="1453498"/>
    <lineage>
        <taxon>Bacteria</taxon>
        <taxon>Pseudomonadati</taxon>
        <taxon>Bacteroidota</taxon>
        <taxon>Flavobacteriia</taxon>
        <taxon>Flavobacteriales</taxon>
        <taxon>Flavobacteriaceae</taxon>
        <taxon>Flavobacterium</taxon>
    </lineage>
</organism>